<comment type="caution">
    <text evidence="1">The sequence shown here is derived from an EMBL/GenBank/DDBJ whole genome shotgun (WGS) entry which is preliminary data.</text>
</comment>
<gene>
    <name evidence="1" type="ORF">BCF74_1355</name>
</gene>
<organism evidence="1 2">
    <name type="scientific">Knoellia remsis</name>
    <dbReference type="NCBI Taxonomy" id="407159"/>
    <lineage>
        <taxon>Bacteria</taxon>
        <taxon>Bacillati</taxon>
        <taxon>Actinomycetota</taxon>
        <taxon>Actinomycetes</taxon>
        <taxon>Micrococcales</taxon>
        <taxon>Intrasporangiaceae</taxon>
        <taxon>Knoellia</taxon>
    </lineage>
</organism>
<reference evidence="1 2" key="1">
    <citation type="submission" date="2018-03" db="EMBL/GenBank/DDBJ databases">
        <title>Genomic Encyclopedia of Archaeal and Bacterial Type Strains, Phase II (KMG-II): from individual species to whole genera.</title>
        <authorList>
            <person name="Goeker M."/>
        </authorList>
    </citation>
    <scope>NUCLEOTIDE SEQUENCE [LARGE SCALE GENOMIC DNA]</scope>
    <source>
        <strain evidence="1 2">ATCC BAA-1496</strain>
    </source>
</reference>
<dbReference type="EMBL" id="PVTI01000035">
    <property type="protein sequence ID" value="PRY51616.1"/>
    <property type="molecule type" value="Genomic_DNA"/>
</dbReference>
<dbReference type="Proteomes" id="UP000237822">
    <property type="component" value="Unassembled WGS sequence"/>
</dbReference>
<evidence type="ECO:0000313" key="2">
    <source>
        <dbReference type="Proteomes" id="UP000237822"/>
    </source>
</evidence>
<sequence length="84" mass="9552">MVSPGLALNELVSSETQNSIGRSRDRLVMRGDEDARSVVGDRSERRYDHLCTLFIERRCRLIHEQQLRIGGCCTRNGHPLLLTS</sequence>
<dbReference type="AntiFam" id="ANF00142">
    <property type="entry name" value="Shadow ORF (opposite yadG)"/>
</dbReference>
<protein>
    <submittedName>
        <fullName evidence="1">Uncharacterized protein</fullName>
    </submittedName>
</protein>
<dbReference type="AlphaFoldDB" id="A0A2T0U0Z2"/>
<keyword evidence="2" id="KW-1185">Reference proteome</keyword>
<name>A0A2T0U0Z2_9MICO</name>
<proteinExistence type="predicted"/>
<evidence type="ECO:0000313" key="1">
    <source>
        <dbReference type="EMBL" id="PRY51616.1"/>
    </source>
</evidence>
<dbReference type="AntiFam" id="ANF00095">
    <property type="entry name" value="Shadow ORF (opposite ABC transporters)"/>
</dbReference>
<accession>A0A2T0U0Z2</accession>